<dbReference type="AlphaFoldDB" id="A0A5D4RTP7"/>
<dbReference type="InterPro" id="IPR011235">
    <property type="entry name" value="MepB-like"/>
</dbReference>
<evidence type="ECO:0000313" key="1">
    <source>
        <dbReference type="EMBL" id="TYS54693.1"/>
    </source>
</evidence>
<sequence>MWMEMKDVLASKALIMAALKVVGLPHRDGFEMEDQNQEYEGFVLTLDDRTYRSRLARKTPNKNGYFTVFWRKGEDDRNRPYTLDECTDRLIITVLDQGKIGQFVFSKEVMASKGIVTTDSSKGKMAIRVYPDWVTGLNPTAKKTQAWQSEYFMDMSGEVDGNLIRSLYLGKENT</sequence>
<dbReference type="Pfam" id="PF08877">
    <property type="entry name" value="MepB-like"/>
    <property type="match status" value="1"/>
</dbReference>
<dbReference type="EMBL" id="VTEQ01000002">
    <property type="protein sequence ID" value="TYS54693.1"/>
    <property type="molecule type" value="Genomic_DNA"/>
</dbReference>
<organism evidence="1 2">
    <name type="scientific">Rossellomorea marisflavi</name>
    <dbReference type="NCBI Taxonomy" id="189381"/>
    <lineage>
        <taxon>Bacteria</taxon>
        <taxon>Bacillati</taxon>
        <taxon>Bacillota</taxon>
        <taxon>Bacilli</taxon>
        <taxon>Bacillales</taxon>
        <taxon>Bacillaceae</taxon>
        <taxon>Rossellomorea</taxon>
    </lineage>
</organism>
<proteinExistence type="predicted"/>
<reference evidence="1 2" key="1">
    <citation type="submission" date="2019-08" db="EMBL/GenBank/DDBJ databases">
        <title>Bacillus genomes from the desert of Cuatro Cienegas, Coahuila.</title>
        <authorList>
            <person name="Olmedo-Alvarez G."/>
        </authorList>
    </citation>
    <scope>NUCLEOTIDE SEQUENCE [LARGE SCALE GENOMIC DNA]</scope>
    <source>
        <strain evidence="1 2">CH108_3D</strain>
    </source>
</reference>
<name>A0A5D4RTP7_9BACI</name>
<gene>
    <name evidence="1" type="ORF">FZC83_07025</name>
</gene>
<dbReference type="Proteomes" id="UP000322997">
    <property type="component" value="Unassembled WGS sequence"/>
</dbReference>
<comment type="caution">
    <text evidence="1">The sequence shown here is derived from an EMBL/GenBank/DDBJ whole genome shotgun (WGS) entry which is preliminary data.</text>
</comment>
<protein>
    <submittedName>
        <fullName evidence="1">MepB family protein</fullName>
    </submittedName>
</protein>
<evidence type="ECO:0000313" key="2">
    <source>
        <dbReference type="Proteomes" id="UP000322997"/>
    </source>
</evidence>
<accession>A0A5D4RTP7</accession>
<dbReference type="InterPro" id="IPR038231">
    <property type="entry name" value="MepB-like_sf"/>
</dbReference>
<dbReference type="Gene3D" id="3.40.1350.140">
    <property type="entry name" value="MepB-like"/>
    <property type="match status" value="1"/>
</dbReference>